<dbReference type="Proteomes" id="UP000467841">
    <property type="component" value="Unassembled WGS sequence"/>
</dbReference>
<dbReference type="Pfam" id="PF00646">
    <property type="entry name" value="F-box"/>
    <property type="match status" value="1"/>
</dbReference>
<dbReference type="PANTHER" id="PTHR31672">
    <property type="entry name" value="BNACNNG10540D PROTEIN"/>
    <property type="match status" value="1"/>
</dbReference>
<dbReference type="InterPro" id="IPR001810">
    <property type="entry name" value="F-box_dom"/>
</dbReference>
<sequence length="359" mass="41671">MMEISNLPGDLLEEIFSRVPLESMKEVRLTCKTWNTLTKGRYFPKKLLAQAKAAREFMAVMVLDSKVCLMSINLHKEEDVESSIKCKGKLMKRIDVSHTYHCGGLLLCIPRGSNPPVVLNPYLGKTRWIFTINFRTSYAIGYETRNSYRSYKILSFVSNYGLYGKLVKHEIYDLDSWRPWRALDVSSEWEPDFCRGGVSVKGNTYWYAHPKGEMGESLICFDFTREIFIPNLPLPCHSNDHGRYIVRLSSVGEEKLAVLFQRTDISRMEIWITDKTEPNDVSWRMLFVSVNTAPLNRVQSELRDGGFLVDEEEKAAVFFYRDTSRNKACIIGEDEYLREVDRWESTEKYFDLGSLMFQV</sequence>
<dbReference type="NCBIfam" id="TIGR01640">
    <property type="entry name" value="F_box_assoc_1"/>
    <property type="match status" value="1"/>
</dbReference>
<proteinExistence type="predicted"/>
<dbReference type="PROSITE" id="PS50181">
    <property type="entry name" value="FBOX"/>
    <property type="match status" value="1"/>
</dbReference>
<keyword evidence="3" id="KW-1185">Reference proteome</keyword>
<dbReference type="InterPro" id="IPR017451">
    <property type="entry name" value="F-box-assoc_interact_dom"/>
</dbReference>
<dbReference type="Pfam" id="PF07734">
    <property type="entry name" value="FBA_1"/>
    <property type="match status" value="1"/>
</dbReference>
<protein>
    <recommendedName>
        <fullName evidence="1">F-box domain-containing protein</fullName>
    </recommendedName>
</protein>
<dbReference type="PANTHER" id="PTHR31672:SF13">
    <property type="entry name" value="F-BOX PROTEIN CPR30-LIKE"/>
    <property type="match status" value="1"/>
</dbReference>
<feature type="domain" description="F-box" evidence="1">
    <location>
        <begin position="1"/>
        <end position="47"/>
    </location>
</feature>
<evidence type="ECO:0000259" key="1">
    <source>
        <dbReference type="PROSITE" id="PS50181"/>
    </source>
</evidence>
<evidence type="ECO:0000313" key="2">
    <source>
        <dbReference type="EMBL" id="CAA7015644.1"/>
    </source>
</evidence>
<reference evidence="2" key="1">
    <citation type="submission" date="2020-01" db="EMBL/GenBank/DDBJ databases">
        <authorList>
            <person name="Mishra B."/>
        </authorList>
    </citation>
    <scope>NUCLEOTIDE SEQUENCE [LARGE SCALE GENOMIC DNA]</scope>
</reference>
<dbReference type="EMBL" id="CACVBM020000188">
    <property type="protein sequence ID" value="CAA7015644.1"/>
    <property type="molecule type" value="Genomic_DNA"/>
</dbReference>
<dbReference type="SMART" id="SM00256">
    <property type="entry name" value="FBOX"/>
    <property type="match status" value="1"/>
</dbReference>
<dbReference type="AlphaFoldDB" id="A0A6D2HM37"/>
<dbReference type="InterPro" id="IPR050796">
    <property type="entry name" value="SCF_F-box_component"/>
</dbReference>
<dbReference type="InterPro" id="IPR006527">
    <property type="entry name" value="F-box-assoc_dom_typ1"/>
</dbReference>
<dbReference type="InterPro" id="IPR036047">
    <property type="entry name" value="F-box-like_dom_sf"/>
</dbReference>
<dbReference type="Gene3D" id="1.20.1280.50">
    <property type="match status" value="1"/>
</dbReference>
<dbReference type="OrthoDB" id="1041496at2759"/>
<gene>
    <name evidence="2" type="ORF">MERR_LOCUS2879</name>
</gene>
<evidence type="ECO:0000313" key="3">
    <source>
        <dbReference type="Proteomes" id="UP000467841"/>
    </source>
</evidence>
<comment type="caution">
    <text evidence="2">The sequence shown here is derived from an EMBL/GenBank/DDBJ whole genome shotgun (WGS) entry which is preliminary data.</text>
</comment>
<name>A0A6D2HM37_9BRAS</name>
<organism evidence="2 3">
    <name type="scientific">Microthlaspi erraticum</name>
    <dbReference type="NCBI Taxonomy" id="1685480"/>
    <lineage>
        <taxon>Eukaryota</taxon>
        <taxon>Viridiplantae</taxon>
        <taxon>Streptophyta</taxon>
        <taxon>Embryophyta</taxon>
        <taxon>Tracheophyta</taxon>
        <taxon>Spermatophyta</taxon>
        <taxon>Magnoliopsida</taxon>
        <taxon>eudicotyledons</taxon>
        <taxon>Gunneridae</taxon>
        <taxon>Pentapetalae</taxon>
        <taxon>rosids</taxon>
        <taxon>malvids</taxon>
        <taxon>Brassicales</taxon>
        <taxon>Brassicaceae</taxon>
        <taxon>Coluteocarpeae</taxon>
        <taxon>Microthlaspi</taxon>
    </lineage>
</organism>
<accession>A0A6D2HM37</accession>
<dbReference type="SUPFAM" id="SSF81383">
    <property type="entry name" value="F-box domain"/>
    <property type="match status" value="1"/>
</dbReference>